<evidence type="ECO:0000256" key="1">
    <source>
        <dbReference type="SAM" id="Phobius"/>
    </source>
</evidence>
<keyword evidence="1" id="KW-0472">Membrane</keyword>
<proteinExistence type="predicted"/>
<dbReference type="Proteomes" id="UP000652231">
    <property type="component" value="Unassembled WGS sequence"/>
</dbReference>
<comment type="caution">
    <text evidence="2">The sequence shown here is derived from an EMBL/GenBank/DDBJ whole genome shotgun (WGS) entry which is preliminary data.</text>
</comment>
<accession>A0A8J2VGM9</accession>
<organism evidence="2 3">
    <name type="scientific">Planktosalinus lacus</name>
    <dbReference type="NCBI Taxonomy" id="1526573"/>
    <lineage>
        <taxon>Bacteria</taxon>
        <taxon>Pseudomonadati</taxon>
        <taxon>Bacteroidota</taxon>
        <taxon>Flavobacteriia</taxon>
        <taxon>Flavobacteriales</taxon>
        <taxon>Flavobacteriaceae</taxon>
        <taxon>Planktosalinus</taxon>
    </lineage>
</organism>
<keyword evidence="1" id="KW-1133">Transmembrane helix</keyword>
<evidence type="ECO:0000313" key="2">
    <source>
        <dbReference type="EMBL" id="GGE02091.1"/>
    </source>
</evidence>
<dbReference type="RefSeq" id="WP_188443404.1">
    <property type="nucleotide sequence ID" value="NZ_BMGK01000025.1"/>
</dbReference>
<sequence>MNFTIVENIRNHNEWDSVKGFFTGLLKILLFLILIPFLLIALIFSVFKKGDVEKIINDWTEFYSDKNLTLERLFIDENEIPDNLDYPEEPNDIYLFQVKSKPEIPELKGRFFDYQFVKTDQGIFLLSFNEEGKGMSIWYVDSNEHQFEKVKDLKSSWWNFGEKDGKITLSTTLNKKDINIEIEKTGYNKTYKQ</sequence>
<gene>
    <name evidence="2" type="ORF">GCM10011312_26810</name>
</gene>
<name>A0A8J2VGM9_9FLAO</name>
<evidence type="ECO:0000313" key="3">
    <source>
        <dbReference type="Proteomes" id="UP000652231"/>
    </source>
</evidence>
<feature type="transmembrane region" description="Helical" evidence="1">
    <location>
        <begin position="20"/>
        <end position="47"/>
    </location>
</feature>
<reference evidence="2" key="2">
    <citation type="submission" date="2020-09" db="EMBL/GenBank/DDBJ databases">
        <authorList>
            <person name="Sun Q."/>
            <person name="Zhou Y."/>
        </authorList>
    </citation>
    <scope>NUCLEOTIDE SEQUENCE</scope>
    <source>
        <strain evidence="2">CGMCC 1.12924</strain>
    </source>
</reference>
<dbReference type="AlphaFoldDB" id="A0A8J2VGM9"/>
<reference evidence="2" key="1">
    <citation type="journal article" date="2014" name="Int. J. Syst. Evol. Microbiol.">
        <title>Complete genome sequence of Corynebacterium casei LMG S-19264T (=DSM 44701T), isolated from a smear-ripened cheese.</title>
        <authorList>
            <consortium name="US DOE Joint Genome Institute (JGI-PGF)"/>
            <person name="Walter F."/>
            <person name="Albersmeier A."/>
            <person name="Kalinowski J."/>
            <person name="Ruckert C."/>
        </authorList>
    </citation>
    <scope>NUCLEOTIDE SEQUENCE</scope>
    <source>
        <strain evidence="2">CGMCC 1.12924</strain>
    </source>
</reference>
<dbReference type="EMBL" id="BMGK01000025">
    <property type="protein sequence ID" value="GGE02091.1"/>
    <property type="molecule type" value="Genomic_DNA"/>
</dbReference>
<keyword evidence="1" id="KW-0812">Transmembrane</keyword>
<protein>
    <submittedName>
        <fullName evidence="2">Uncharacterized protein</fullName>
    </submittedName>
</protein>
<keyword evidence="3" id="KW-1185">Reference proteome</keyword>